<feature type="region of interest" description="Disordered" evidence="1">
    <location>
        <begin position="253"/>
        <end position="287"/>
    </location>
</feature>
<feature type="region of interest" description="Disordered" evidence="1">
    <location>
        <begin position="300"/>
        <end position="337"/>
    </location>
</feature>
<feature type="region of interest" description="Disordered" evidence="1">
    <location>
        <begin position="1"/>
        <end position="78"/>
    </location>
</feature>
<gene>
    <name evidence="2" type="ORF">CORC01_06678</name>
</gene>
<feature type="compositionally biased region" description="Basic and acidic residues" evidence="1">
    <location>
        <begin position="310"/>
        <end position="337"/>
    </location>
</feature>
<feature type="compositionally biased region" description="Low complexity" evidence="1">
    <location>
        <begin position="258"/>
        <end position="267"/>
    </location>
</feature>
<dbReference type="EMBL" id="MJBS01000051">
    <property type="protein sequence ID" value="OHE98009.1"/>
    <property type="molecule type" value="Genomic_DNA"/>
</dbReference>
<accession>A0A1G4B9D1</accession>
<feature type="compositionally biased region" description="Low complexity" evidence="1">
    <location>
        <begin position="31"/>
        <end position="49"/>
    </location>
</feature>
<proteinExistence type="predicted"/>
<dbReference type="OrthoDB" id="10470502at2759"/>
<comment type="caution">
    <text evidence="2">The sequence shown here is derived from an EMBL/GenBank/DDBJ whole genome shotgun (WGS) entry which is preliminary data.</text>
</comment>
<dbReference type="AlphaFoldDB" id="A0A1G4B9D1"/>
<evidence type="ECO:0000256" key="1">
    <source>
        <dbReference type="SAM" id="MobiDB-lite"/>
    </source>
</evidence>
<keyword evidence="3" id="KW-1185">Reference proteome</keyword>
<evidence type="ECO:0000313" key="2">
    <source>
        <dbReference type="EMBL" id="OHE98009.1"/>
    </source>
</evidence>
<name>A0A1G4B9D1_9PEZI</name>
<sequence>MPLQFIPIETCHSNPSASPEYGNRETKQTVSIEPAGASESSSAIESHSSINDETGRSQDEVVESFERPPHGITESEQPMTVEVAVAGDENNFKPIFAIFTLLEHSYITSTAVISMGLRRKPLATSHQAVSYWTPFGLFAPTHFVAMLIRGTEPGNPRFTVNVAVLDVMIQWQKVGIFIGEGLRSKAQAAIIEARDLRRLINVSQPLPRIIKGIEVDKNSATTYPEIGRDEGSPLDHSSSNLYYVGPGDANRLCPPSPASALSRSPSRIEAAGSPDTPMKARLSSAPTSFELDELSRCSREAQGHGGLARLSHDGHEALRDKVHAKGDMDSPESHIWQ</sequence>
<feature type="compositionally biased region" description="Basic and acidic residues" evidence="1">
    <location>
        <begin position="53"/>
        <end position="69"/>
    </location>
</feature>
<organism evidence="2 3">
    <name type="scientific">Colletotrichum orchidophilum</name>
    <dbReference type="NCBI Taxonomy" id="1209926"/>
    <lineage>
        <taxon>Eukaryota</taxon>
        <taxon>Fungi</taxon>
        <taxon>Dikarya</taxon>
        <taxon>Ascomycota</taxon>
        <taxon>Pezizomycotina</taxon>
        <taxon>Sordariomycetes</taxon>
        <taxon>Hypocreomycetidae</taxon>
        <taxon>Glomerellales</taxon>
        <taxon>Glomerellaceae</taxon>
        <taxon>Colletotrichum</taxon>
    </lineage>
</organism>
<protein>
    <submittedName>
        <fullName evidence="2">Uncharacterized protein</fullName>
    </submittedName>
</protein>
<dbReference type="Proteomes" id="UP000176998">
    <property type="component" value="Unassembled WGS sequence"/>
</dbReference>
<evidence type="ECO:0000313" key="3">
    <source>
        <dbReference type="Proteomes" id="UP000176998"/>
    </source>
</evidence>
<reference evidence="2 3" key="1">
    <citation type="submission" date="2016-09" db="EMBL/GenBank/DDBJ databases">
        <authorList>
            <person name="Capua I."/>
            <person name="De Benedictis P."/>
            <person name="Joannis T."/>
            <person name="Lombin L.H."/>
            <person name="Cattoli G."/>
        </authorList>
    </citation>
    <scope>NUCLEOTIDE SEQUENCE [LARGE SCALE GENOMIC DNA]</scope>
    <source>
        <strain evidence="2 3">IMI 309357</strain>
    </source>
</reference>
<dbReference type="GeneID" id="34559827"/>
<dbReference type="RefSeq" id="XP_022475161.1">
    <property type="nucleotide sequence ID" value="XM_022618317.1"/>
</dbReference>